<evidence type="ECO:0000256" key="2">
    <source>
        <dbReference type="ARBA" id="ARBA00022801"/>
    </source>
</evidence>
<dbReference type="GO" id="GO:0008843">
    <property type="term" value="F:endochitinase activity"/>
    <property type="evidence" value="ECO:0007669"/>
    <property type="project" value="UniProtKB-EC"/>
</dbReference>
<dbReference type="SUPFAM" id="SSF51445">
    <property type="entry name" value="(Trans)glycosidases"/>
    <property type="match status" value="1"/>
</dbReference>
<dbReference type="EMBL" id="ML179465">
    <property type="protein sequence ID" value="THU87071.1"/>
    <property type="molecule type" value="Genomic_DNA"/>
</dbReference>
<reference evidence="10 11" key="1">
    <citation type="journal article" date="2019" name="Nat. Ecol. Evol.">
        <title>Megaphylogeny resolves global patterns of mushroom evolution.</title>
        <authorList>
            <person name="Varga T."/>
            <person name="Krizsan K."/>
            <person name="Foldi C."/>
            <person name="Dima B."/>
            <person name="Sanchez-Garcia M."/>
            <person name="Sanchez-Ramirez S."/>
            <person name="Szollosi G.J."/>
            <person name="Szarkandi J.G."/>
            <person name="Papp V."/>
            <person name="Albert L."/>
            <person name="Andreopoulos W."/>
            <person name="Angelini C."/>
            <person name="Antonin V."/>
            <person name="Barry K.W."/>
            <person name="Bougher N.L."/>
            <person name="Buchanan P."/>
            <person name="Buyck B."/>
            <person name="Bense V."/>
            <person name="Catcheside P."/>
            <person name="Chovatia M."/>
            <person name="Cooper J."/>
            <person name="Damon W."/>
            <person name="Desjardin D."/>
            <person name="Finy P."/>
            <person name="Geml J."/>
            <person name="Haridas S."/>
            <person name="Hughes K."/>
            <person name="Justo A."/>
            <person name="Karasinski D."/>
            <person name="Kautmanova I."/>
            <person name="Kiss B."/>
            <person name="Kocsube S."/>
            <person name="Kotiranta H."/>
            <person name="LaButti K.M."/>
            <person name="Lechner B.E."/>
            <person name="Liimatainen K."/>
            <person name="Lipzen A."/>
            <person name="Lukacs Z."/>
            <person name="Mihaltcheva S."/>
            <person name="Morgado L.N."/>
            <person name="Niskanen T."/>
            <person name="Noordeloos M.E."/>
            <person name="Ohm R.A."/>
            <person name="Ortiz-Santana B."/>
            <person name="Ovrebo C."/>
            <person name="Racz N."/>
            <person name="Riley R."/>
            <person name="Savchenko A."/>
            <person name="Shiryaev A."/>
            <person name="Soop K."/>
            <person name="Spirin V."/>
            <person name="Szebenyi C."/>
            <person name="Tomsovsky M."/>
            <person name="Tulloss R.E."/>
            <person name="Uehling J."/>
            <person name="Grigoriev I.V."/>
            <person name="Vagvolgyi C."/>
            <person name="Papp T."/>
            <person name="Martin F.M."/>
            <person name="Miettinen O."/>
            <person name="Hibbett D.S."/>
            <person name="Nagy L.G."/>
        </authorList>
    </citation>
    <scope>NUCLEOTIDE SEQUENCE [LARGE SCALE GENOMIC DNA]</scope>
    <source>
        <strain evidence="10 11">CBS 962.96</strain>
    </source>
</reference>
<evidence type="ECO:0000259" key="9">
    <source>
        <dbReference type="PROSITE" id="PS51910"/>
    </source>
</evidence>
<dbReference type="PROSITE" id="PS01095">
    <property type="entry name" value="GH18_1"/>
    <property type="match status" value="1"/>
</dbReference>
<dbReference type="InterPro" id="IPR001223">
    <property type="entry name" value="Glyco_hydro18_cat"/>
</dbReference>
<accession>A0A4S8LE66</accession>
<dbReference type="InterPro" id="IPR001579">
    <property type="entry name" value="Glyco_hydro_18_chit_AS"/>
</dbReference>
<evidence type="ECO:0000256" key="8">
    <source>
        <dbReference type="RuleBase" id="RU004453"/>
    </source>
</evidence>
<proteinExistence type="inferred from homology"/>
<dbReference type="Pfam" id="PF00704">
    <property type="entry name" value="Glyco_hydro_18"/>
    <property type="match status" value="1"/>
</dbReference>
<dbReference type="Proteomes" id="UP000297245">
    <property type="component" value="Unassembled WGS sequence"/>
</dbReference>
<keyword evidence="4" id="KW-0119">Carbohydrate metabolism</keyword>
<keyword evidence="6" id="KW-0624">Polysaccharide degradation</keyword>
<dbReference type="AlphaFoldDB" id="A0A4S8LE66"/>
<evidence type="ECO:0000256" key="3">
    <source>
        <dbReference type="ARBA" id="ARBA00023024"/>
    </source>
</evidence>
<sequence>MLPTIANRVIVYYQTHYKNGQFVSPLPLIGFVTHLFIAAFHLNFGQLGNDIVHLNDFPPSDSYFAPLWPEIAILQGNGIKVLGMLGGAAPGTYDCLTDDLFDTYYPPLRDVIRTYHLDGMDLDVEQTVSPHTIRRIIQTLKSDFGDDFIITLAPTASALTEGGNLSGFDYISLEQDLASSIDWYNAQFYSGFGTFFPEDQYVKIIEFDQGIDPSRVTAVVLTNPDNGSGYIDAHAVEESIGNLMEKYGTGWGGVGGWEYFNSLPEEDSPWMWAAQMSEAMRVQKTRIELVHLSRWELCYLIREGTKEKWQRLVSRRFSTHSGAPISTRYFRLIHE</sequence>
<keyword evidence="5 7" id="KW-0326">Glycosidase</keyword>
<dbReference type="Gene3D" id="3.20.20.80">
    <property type="entry name" value="Glycosidases"/>
    <property type="match status" value="1"/>
</dbReference>
<evidence type="ECO:0000256" key="4">
    <source>
        <dbReference type="ARBA" id="ARBA00023277"/>
    </source>
</evidence>
<gene>
    <name evidence="10" type="ORF">K435DRAFT_821996</name>
</gene>
<organism evidence="10 11">
    <name type="scientific">Dendrothele bispora (strain CBS 962.96)</name>
    <dbReference type="NCBI Taxonomy" id="1314807"/>
    <lineage>
        <taxon>Eukaryota</taxon>
        <taxon>Fungi</taxon>
        <taxon>Dikarya</taxon>
        <taxon>Basidiomycota</taxon>
        <taxon>Agaricomycotina</taxon>
        <taxon>Agaricomycetes</taxon>
        <taxon>Agaricomycetidae</taxon>
        <taxon>Agaricales</taxon>
        <taxon>Agaricales incertae sedis</taxon>
        <taxon>Dendrothele</taxon>
    </lineage>
</organism>
<protein>
    <submittedName>
        <fullName evidence="10">Endo-beta-N-acetylglucosaminidase</fullName>
    </submittedName>
</protein>
<evidence type="ECO:0000256" key="7">
    <source>
        <dbReference type="RuleBase" id="RU000489"/>
    </source>
</evidence>
<name>A0A4S8LE66_DENBC</name>
<evidence type="ECO:0000256" key="6">
    <source>
        <dbReference type="ARBA" id="ARBA00023326"/>
    </source>
</evidence>
<evidence type="ECO:0000313" key="11">
    <source>
        <dbReference type="Proteomes" id="UP000297245"/>
    </source>
</evidence>
<evidence type="ECO:0000313" key="10">
    <source>
        <dbReference type="EMBL" id="THU87071.1"/>
    </source>
</evidence>
<dbReference type="GO" id="GO:0006032">
    <property type="term" value="P:chitin catabolic process"/>
    <property type="evidence" value="ECO:0007669"/>
    <property type="project" value="UniProtKB-KW"/>
</dbReference>
<evidence type="ECO:0000256" key="1">
    <source>
        <dbReference type="ARBA" id="ARBA00000822"/>
    </source>
</evidence>
<dbReference type="InterPro" id="IPR017853">
    <property type="entry name" value="GH"/>
</dbReference>
<comment type="catalytic activity">
    <reaction evidence="1">
        <text>Random endo-hydrolysis of N-acetyl-beta-D-glucosaminide (1-&gt;4)-beta-linkages in chitin and chitodextrins.</text>
        <dbReference type="EC" id="3.2.1.14"/>
    </reaction>
</comment>
<dbReference type="PROSITE" id="PS51910">
    <property type="entry name" value="GH18_2"/>
    <property type="match status" value="1"/>
</dbReference>
<comment type="similarity">
    <text evidence="8">Belongs to the glycosyl hydrolase 18 family.</text>
</comment>
<dbReference type="OrthoDB" id="3012298at2759"/>
<dbReference type="GO" id="GO:0000272">
    <property type="term" value="P:polysaccharide catabolic process"/>
    <property type="evidence" value="ECO:0007669"/>
    <property type="project" value="UniProtKB-KW"/>
</dbReference>
<feature type="domain" description="GH18" evidence="9">
    <location>
        <begin position="7"/>
        <end position="283"/>
    </location>
</feature>
<keyword evidence="11" id="KW-1185">Reference proteome</keyword>
<evidence type="ECO:0000256" key="5">
    <source>
        <dbReference type="ARBA" id="ARBA00023295"/>
    </source>
</evidence>
<keyword evidence="3" id="KW-0146">Chitin degradation</keyword>
<keyword evidence="2 7" id="KW-0378">Hydrolase</keyword>